<keyword evidence="2" id="KW-1185">Reference proteome</keyword>
<sequence length="172" mass="20127">MKGRPVNMYKHFGLNCDSLLLLCIVADDLLNEYYMLSDSISALDEKDDGRIELVEAMALQQQVNCLLTKNIRVDSILYVHNKVMQFRLQYAMLKKSTEKFNVYEECSSQFVPKLLQSALNADLANEFELERFMFTLIGNVNGWFERLVRDKIEMKCLFQQLYTALNMKTIRK</sequence>
<evidence type="ECO:0000313" key="1">
    <source>
        <dbReference type="EMBL" id="AXU41594.1"/>
    </source>
</evidence>
<reference evidence="1 2" key="1">
    <citation type="submission" date="2018-03" db="EMBL/GenBank/DDBJ databases">
        <title>Complete genome sequence of a second alphabaculovirus from the true armyworm, Mythimna unipuncta.</title>
        <authorList>
            <person name="Harrison R.L."/>
            <person name="Mowery J.D."/>
            <person name="Bauchan G.R."/>
            <person name="Theilmann D.A."/>
            <person name="Erlandson M.A."/>
        </authorList>
    </citation>
    <scope>NUCLEOTIDE SEQUENCE [LARGE SCALE GENOMIC DNA]</scope>
    <source>
        <strain evidence="1 2">KY310</strain>
    </source>
</reference>
<dbReference type="EMBL" id="MH124167">
    <property type="protein sequence ID" value="AXU41594.1"/>
    <property type="molecule type" value="Genomic_DNA"/>
</dbReference>
<organism evidence="1 2">
    <name type="scientific">Mythimna unipuncta nucleopolyhedrovirus</name>
    <dbReference type="NCBI Taxonomy" id="447897"/>
    <lineage>
        <taxon>Viruses</taxon>
        <taxon>Viruses incertae sedis</taxon>
        <taxon>Naldaviricetes</taxon>
        <taxon>Lefavirales</taxon>
        <taxon>Baculoviridae</taxon>
        <taxon>Alphabaculovirus</taxon>
    </lineage>
</organism>
<proteinExistence type="predicted"/>
<protein>
    <submittedName>
        <fullName evidence="1">ORF148</fullName>
    </submittedName>
</protein>
<name>A0A346TPT4_9ABAC</name>
<dbReference type="Proteomes" id="UP000501969">
    <property type="component" value="Segment"/>
</dbReference>
<dbReference type="GeneID" id="80534101"/>
<accession>A0A346TPT4</accession>
<evidence type="ECO:0000313" key="2">
    <source>
        <dbReference type="Proteomes" id="UP000501969"/>
    </source>
</evidence>
<dbReference type="RefSeq" id="YP_010796606.1">
    <property type="nucleotide sequence ID" value="NC_076031.1"/>
</dbReference>
<dbReference type="KEGG" id="vg:80534101"/>